<evidence type="ECO:0000256" key="3">
    <source>
        <dbReference type="ARBA" id="ARBA00023015"/>
    </source>
</evidence>
<dbReference type="GO" id="GO:0000976">
    <property type="term" value="F:transcription cis-regulatory region binding"/>
    <property type="evidence" value="ECO:0007669"/>
    <property type="project" value="TreeGrafter"/>
</dbReference>
<reference evidence="8" key="1">
    <citation type="journal article" date="2014" name="Int. J. Syst. Evol. Microbiol.">
        <title>Complete genome sequence of Corynebacterium casei LMG S-19264T (=DSM 44701T), isolated from a smear-ripened cheese.</title>
        <authorList>
            <consortium name="US DOE Joint Genome Institute (JGI-PGF)"/>
            <person name="Walter F."/>
            <person name="Albersmeier A."/>
            <person name="Kalinowski J."/>
            <person name="Ruckert C."/>
        </authorList>
    </citation>
    <scope>NUCLEOTIDE SEQUENCE</scope>
    <source>
        <strain evidence="8">JCM 31311</strain>
    </source>
</reference>
<dbReference type="AlphaFoldDB" id="A0A918FF09"/>
<dbReference type="InterPro" id="IPR016032">
    <property type="entry name" value="Sig_transdc_resp-reg_C-effctor"/>
</dbReference>
<reference evidence="8" key="2">
    <citation type="submission" date="2020-09" db="EMBL/GenBank/DDBJ databases">
        <authorList>
            <person name="Sun Q."/>
            <person name="Ohkuma M."/>
        </authorList>
    </citation>
    <scope>NUCLEOTIDE SEQUENCE</scope>
    <source>
        <strain evidence="8">JCM 31311</strain>
    </source>
</reference>
<keyword evidence="9" id="KW-1185">Reference proteome</keyword>
<keyword evidence="4 6" id="KW-0238">DNA-binding</keyword>
<dbReference type="RefSeq" id="WP_229776545.1">
    <property type="nucleotide sequence ID" value="NZ_BMQL01000053.1"/>
</dbReference>
<feature type="domain" description="OmpR/PhoB-type" evidence="7">
    <location>
        <begin position="1"/>
        <end position="82"/>
    </location>
</feature>
<gene>
    <name evidence="8" type="ORF">GCM10008957_47970</name>
</gene>
<dbReference type="Proteomes" id="UP000603865">
    <property type="component" value="Unassembled WGS sequence"/>
</dbReference>
<name>A0A918FF09_9DEIO</name>
<evidence type="ECO:0000313" key="9">
    <source>
        <dbReference type="Proteomes" id="UP000603865"/>
    </source>
</evidence>
<dbReference type="Pfam" id="PF00486">
    <property type="entry name" value="Trans_reg_C"/>
    <property type="match status" value="1"/>
</dbReference>
<dbReference type="InterPro" id="IPR039420">
    <property type="entry name" value="WalR-like"/>
</dbReference>
<dbReference type="Gene3D" id="1.10.10.10">
    <property type="entry name" value="Winged helix-like DNA-binding domain superfamily/Winged helix DNA-binding domain"/>
    <property type="match status" value="1"/>
</dbReference>
<comment type="caution">
    <text evidence="8">The sequence shown here is derived from an EMBL/GenBank/DDBJ whole genome shotgun (WGS) entry which is preliminary data.</text>
</comment>
<dbReference type="PROSITE" id="PS51755">
    <property type="entry name" value="OMPR_PHOB"/>
    <property type="match status" value="1"/>
</dbReference>
<evidence type="ECO:0000256" key="1">
    <source>
        <dbReference type="ARBA" id="ARBA00022553"/>
    </source>
</evidence>
<evidence type="ECO:0000256" key="2">
    <source>
        <dbReference type="ARBA" id="ARBA00023012"/>
    </source>
</evidence>
<dbReference type="GO" id="GO:0032993">
    <property type="term" value="C:protein-DNA complex"/>
    <property type="evidence" value="ECO:0007669"/>
    <property type="project" value="TreeGrafter"/>
</dbReference>
<proteinExistence type="predicted"/>
<dbReference type="InterPro" id="IPR036388">
    <property type="entry name" value="WH-like_DNA-bd_sf"/>
</dbReference>
<dbReference type="GO" id="GO:0006355">
    <property type="term" value="P:regulation of DNA-templated transcription"/>
    <property type="evidence" value="ECO:0007669"/>
    <property type="project" value="InterPro"/>
</dbReference>
<evidence type="ECO:0000313" key="8">
    <source>
        <dbReference type="EMBL" id="GGR31763.1"/>
    </source>
</evidence>
<keyword evidence="1" id="KW-0597">Phosphoprotein</keyword>
<keyword evidence="5" id="KW-0804">Transcription</keyword>
<sequence>MNLTSRELLHAGRRIEVTRREMLLLELLILHSGRVFTREEIIDRLWGRVEPKVIDVYVSTIRRKTAEAVIETIRGHGYRLGTPPDTGA</sequence>
<keyword evidence="3" id="KW-0805">Transcription regulation</keyword>
<protein>
    <recommendedName>
        <fullName evidence="7">OmpR/PhoB-type domain-containing protein</fullName>
    </recommendedName>
</protein>
<organism evidence="8 9">
    <name type="scientific">Deinococcus ruber</name>
    <dbReference type="NCBI Taxonomy" id="1848197"/>
    <lineage>
        <taxon>Bacteria</taxon>
        <taxon>Thermotogati</taxon>
        <taxon>Deinococcota</taxon>
        <taxon>Deinococci</taxon>
        <taxon>Deinococcales</taxon>
        <taxon>Deinococcaceae</taxon>
        <taxon>Deinococcus</taxon>
    </lineage>
</organism>
<feature type="DNA-binding region" description="OmpR/PhoB-type" evidence="6">
    <location>
        <begin position="1"/>
        <end position="82"/>
    </location>
</feature>
<evidence type="ECO:0000256" key="4">
    <source>
        <dbReference type="ARBA" id="ARBA00023125"/>
    </source>
</evidence>
<dbReference type="SUPFAM" id="SSF46894">
    <property type="entry name" value="C-terminal effector domain of the bipartite response regulators"/>
    <property type="match status" value="1"/>
</dbReference>
<dbReference type="CDD" id="cd00383">
    <property type="entry name" value="trans_reg_C"/>
    <property type="match status" value="1"/>
</dbReference>
<dbReference type="GO" id="GO:0005829">
    <property type="term" value="C:cytosol"/>
    <property type="evidence" value="ECO:0007669"/>
    <property type="project" value="TreeGrafter"/>
</dbReference>
<keyword evidence="2" id="KW-0902">Two-component regulatory system</keyword>
<dbReference type="GO" id="GO:0000156">
    <property type="term" value="F:phosphorelay response regulator activity"/>
    <property type="evidence" value="ECO:0007669"/>
    <property type="project" value="TreeGrafter"/>
</dbReference>
<dbReference type="PANTHER" id="PTHR48111:SF1">
    <property type="entry name" value="TWO-COMPONENT RESPONSE REGULATOR ORR33"/>
    <property type="match status" value="1"/>
</dbReference>
<evidence type="ECO:0000256" key="6">
    <source>
        <dbReference type="PROSITE-ProRule" id="PRU01091"/>
    </source>
</evidence>
<dbReference type="InterPro" id="IPR001867">
    <property type="entry name" value="OmpR/PhoB-type_DNA-bd"/>
</dbReference>
<accession>A0A918FF09</accession>
<evidence type="ECO:0000256" key="5">
    <source>
        <dbReference type="ARBA" id="ARBA00023163"/>
    </source>
</evidence>
<dbReference type="EMBL" id="BMQL01000053">
    <property type="protein sequence ID" value="GGR31763.1"/>
    <property type="molecule type" value="Genomic_DNA"/>
</dbReference>
<evidence type="ECO:0000259" key="7">
    <source>
        <dbReference type="PROSITE" id="PS51755"/>
    </source>
</evidence>
<dbReference type="SMART" id="SM00862">
    <property type="entry name" value="Trans_reg_C"/>
    <property type="match status" value="1"/>
</dbReference>
<dbReference type="PANTHER" id="PTHR48111">
    <property type="entry name" value="REGULATOR OF RPOS"/>
    <property type="match status" value="1"/>
</dbReference>